<dbReference type="Proteomes" id="UP000675409">
    <property type="component" value="Unassembled WGS sequence"/>
</dbReference>
<proteinExistence type="predicted"/>
<sequence>MVSTRCVLHIGAEKTGTTAVQTALKRQSAELLGHGVLYPRALRTRRGISHTGLATYAADPHRVDDLRRAAGLTTPARVETHRHAVRRALLRELSSGEPPATVLLSSEHCQSRLRTVAEVRDLRELLAEFCDDVTVVLYLRPQHEVALSLYSTRMKAGLPPTNPLSEDSAEPGYFDYGGLVTRWATVFGAANLRVRTFEPDRLIGGSILDDFADVTRLPVALRRSGGRANPSLSPRGIRVLGAANTVVPRFLLGRVNPLRLPLTRLVEQLFRGSGPVVDPDEAATFYERFAESNDVVRSMYFPGRPTLFSPDFSVYERAR</sequence>
<name>A0ABS1LP25_9MICO</name>
<dbReference type="RefSeq" id="WP_201848741.1">
    <property type="nucleotide sequence ID" value="NZ_JABBYC010000030.1"/>
</dbReference>
<comment type="caution">
    <text evidence="1">The sequence shown here is derived from an EMBL/GenBank/DDBJ whole genome shotgun (WGS) entry which is preliminary data.</text>
</comment>
<protein>
    <recommendedName>
        <fullName evidence="3">Sulfotransferase family protein</fullName>
    </recommendedName>
</protein>
<keyword evidence="2" id="KW-1185">Reference proteome</keyword>
<accession>A0ABS1LP25</accession>
<evidence type="ECO:0000313" key="1">
    <source>
        <dbReference type="EMBL" id="MBL0887538.1"/>
    </source>
</evidence>
<dbReference type="InterPro" id="IPR027417">
    <property type="entry name" value="P-loop_NTPase"/>
</dbReference>
<gene>
    <name evidence="1" type="ORF">HGK34_14815</name>
</gene>
<organism evidence="1 2">
    <name type="scientific">Myceligenerans indicum</name>
    <dbReference type="NCBI Taxonomy" id="2593663"/>
    <lineage>
        <taxon>Bacteria</taxon>
        <taxon>Bacillati</taxon>
        <taxon>Actinomycetota</taxon>
        <taxon>Actinomycetes</taxon>
        <taxon>Micrococcales</taxon>
        <taxon>Promicromonosporaceae</taxon>
        <taxon>Myceligenerans</taxon>
    </lineage>
</organism>
<reference evidence="1 2" key="1">
    <citation type="journal article" date="2021" name="Arch. Microbiol.">
        <title>Myceligenerans indicum sp. nov., an actinobacterium isolated from mangrove sediment of Sundarbans, India.</title>
        <authorList>
            <person name="Asha K."/>
            <person name="Bhadury P."/>
        </authorList>
    </citation>
    <scope>NUCLEOTIDE SEQUENCE [LARGE SCALE GENOMIC DNA]</scope>
    <source>
        <strain evidence="1 2">I2</strain>
    </source>
</reference>
<evidence type="ECO:0000313" key="2">
    <source>
        <dbReference type="Proteomes" id="UP000675409"/>
    </source>
</evidence>
<dbReference type="Gene3D" id="3.40.50.300">
    <property type="entry name" value="P-loop containing nucleotide triphosphate hydrolases"/>
    <property type="match status" value="1"/>
</dbReference>
<dbReference type="SUPFAM" id="SSF52540">
    <property type="entry name" value="P-loop containing nucleoside triphosphate hydrolases"/>
    <property type="match status" value="1"/>
</dbReference>
<evidence type="ECO:0008006" key="3">
    <source>
        <dbReference type="Google" id="ProtNLM"/>
    </source>
</evidence>
<dbReference type="EMBL" id="JABBYC010000030">
    <property type="protein sequence ID" value="MBL0887538.1"/>
    <property type="molecule type" value="Genomic_DNA"/>
</dbReference>